<gene>
    <name evidence="1" type="ORF">B0H16DRAFT_1016625</name>
</gene>
<dbReference type="AlphaFoldDB" id="A0AAD7IHD5"/>
<dbReference type="EMBL" id="JARKIB010000092">
    <property type="protein sequence ID" value="KAJ7743183.1"/>
    <property type="molecule type" value="Genomic_DNA"/>
</dbReference>
<evidence type="ECO:0000313" key="1">
    <source>
        <dbReference type="EMBL" id="KAJ7743183.1"/>
    </source>
</evidence>
<reference evidence="1" key="1">
    <citation type="submission" date="2023-03" db="EMBL/GenBank/DDBJ databases">
        <title>Massive genome expansion in bonnet fungi (Mycena s.s.) driven by repeated elements and novel gene families across ecological guilds.</title>
        <authorList>
            <consortium name="Lawrence Berkeley National Laboratory"/>
            <person name="Harder C.B."/>
            <person name="Miyauchi S."/>
            <person name="Viragh M."/>
            <person name="Kuo A."/>
            <person name="Thoen E."/>
            <person name="Andreopoulos B."/>
            <person name="Lu D."/>
            <person name="Skrede I."/>
            <person name="Drula E."/>
            <person name="Henrissat B."/>
            <person name="Morin E."/>
            <person name="Kohler A."/>
            <person name="Barry K."/>
            <person name="LaButti K."/>
            <person name="Morin E."/>
            <person name="Salamov A."/>
            <person name="Lipzen A."/>
            <person name="Mereny Z."/>
            <person name="Hegedus B."/>
            <person name="Baldrian P."/>
            <person name="Stursova M."/>
            <person name="Weitz H."/>
            <person name="Taylor A."/>
            <person name="Grigoriev I.V."/>
            <person name="Nagy L.G."/>
            <person name="Martin F."/>
            <person name="Kauserud H."/>
        </authorList>
    </citation>
    <scope>NUCLEOTIDE SEQUENCE</scope>
    <source>
        <strain evidence="1">CBHHK182m</strain>
    </source>
</reference>
<sequence>MIHCLYHRCRLPHPHDRTKRPHDHHAYYICIRRTLASSHTIRSRASKTPTLSLLSISLHYTLDVSHMYVILSVQYNCNVRSMMYSGIYLSSTPSCISEFALSSRAYLNLPSLSRISEFEARRFRCCGRSLPVRGVFDSKVDNSTTTTSHLLCSPAYATSVRARKFRTQVKANCFGLLMTPPATASSTQVPTKSTKLLFKKAPGPKHRPQRTPPTNKFSIQITVADGRIRFEFWGVGRTYVLSYVLASDR</sequence>
<accession>A0AAD7IHD5</accession>
<dbReference type="Proteomes" id="UP001215598">
    <property type="component" value="Unassembled WGS sequence"/>
</dbReference>
<proteinExistence type="predicted"/>
<keyword evidence="2" id="KW-1185">Reference proteome</keyword>
<name>A0AAD7IHD5_9AGAR</name>
<organism evidence="1 2">
    <name type="scientific">Mycena metata</name>
    <dbReference type="NCBI Taxonomy" id="1033252"/>
    <lineage>
        <taxon>Eukaryota</taxon>
        <taxon>Fungi</taxon>
        <taxon>Dikarya</taxon>
        <taxon>Basidiomycota</taxon>
        <taxon>Agaricomycotina</taxon>
        <taxon>Agaricomycetes</taxon>
        <taxon>Agaricomycetidae</taxon>
        <taxon>Agaricales</taxon>
        <taxon>Marasmiineae</taxon>
        <taxon>Mycenaceae</taxon>
        <taxon>Mycena</taxon>
    </lineage>
</organism>
<protein>
    <submittedName>
        <fullName evidence="1">Uncharacterized protein</fullName>
    </submittedName>
</protein>
<comment type="caution">
    <text evidence="1">The sequence shown here is derived from an EMBL/GenBank/DDBJ whole genome shotgun (WGS) entry which is preliminary data.</text>
</comment>
<evidence type="ECO:0000313" key="2">
    <source>
        <dbReference type="Proteomes" id="UP001215598"/>
    </source>
</evidence>